<gene>
    <name evidence="1" type="ORF">JKL49_11350</name>
</gene>
<protein>
    <submittedName>
        <fullName evidence="1">Uncharacterized protein</fullName>
    </submittedName>
</protein>
<proteinExistence type="predicted"/>
<dbReference type="AlphaFoldDB" id="A0A974SA42"/>
<accession>A0A974SA42</accession>
<dbReference type="EMBL" id="CP068570">
    <property type="protein sequence ID" value="QQZ51526.1"/>
    <property type="molecule type" value="Genomic_DNA"/>
</dbReference>
<reference evidence="1" key="1">
    <citation type="submission" date="2021-01" db="EMBL/GenBank/DDBJ databases">
        <title>Genome sequence of Phenylobacterium sp. 20VBR1 isolated from a valley glaceir, Ny-Alesund, Svalbard.</title>
        <authorList>
            <person name="Thomas F.A."/>
            <person name="Krishnan K.P."/>
            <person name="Sinha R.K."/>
        </authorList>
    </citation>
    <scope>NUCLEOTIDE SEQUENCE</scope>
    <source>
        <strain evidence="1">20VBR1</strain>
    </source>
</reference>
<organism evidence="1">
    <name type="scientific">Phenylobacterium glaciei</name>
    <dbReference type="NCBI Taxonomy" id="2803784"/>
    <lineage>
        <taxon>Bacteria</taxon>
        <taxon>Pseudomonadati</taxon>
        <taxon>Pseudomonadota</taxon>
        <taxon>Alphaproteobacteria</taxon>
        <taxon>Caulobacterales</taxon>
        <taxon>Caulobacteraceae</taxon>
        <taxon>Phenylobacterium</taxon>
    </lineage>
</organism>
<evidence type="ECO:0000313" key="1">
    <source>
        <dbReference type="EMBL" id="QQZ51526.1"/>
    </source>
</evidence>
<sequence length="117" mass="12428">MDSYAAERAEIAAWRDRLLSSGFAPERTLVILADGTMPRFGQKACDKDAAPATVALEIRPKGGKAPREDHRMIGYRGESGAWCMAAGVGVITFADGSRWLGQVSRAPPAGTQLPAPT</sequence>
<name>A0A974SA42_9CAUL</name>